<evidence type="ECO:0000256" key="1">
    <source>
        <dbReference type="ARBA" id="ARBA00006432"/>
    </source>
</evidence>
<dbReference type="InterPro" id="IPR045851">
    <property type="entry name" value="AMP-bd_C_sf"/>
</dbReference>
<feature type="domain" description="AMP-dependent synthetase/ligase" evidence="5">
    <location>
        <begin position="41"/>
        <end position="280"/>
    </location>
</feature>
<dbReference type="FunFam" id="3.30.300.30:FF:000020">
    <property type="entry name" value="Long-chain fatty acid transporter"/>
    <property type="match status" value="1"/>
</dbReference>
<sequence length="548" mass="61964">MYLDARFNISTDLKIVHAGYNTMKRFDQLAKAGRMNMYYQFRDRAKATPERLYIMFEGAEYTYRDIEKASNRLANWLLGQGIKPKDRICMMHQNHPTFVIAWLAITKIGAVAAFINTNLSDDPLLHCLTLIEPTMVLFDRKYQQQIATIHSQLNPSVLLFAYGETTHHGQALVPEVTSSVLAEYADDDVSEDFIKNTSFTDPAIFVYTSRAAVSSISPSVVLNMTSSDRIYTVMPLYHASAAFMGMMTPFYTGATLILSRRFSAKNFWDDITRYKATLFILYGSTEAPKAVYIDNRNEYGSGAVGRYGPLVRLFMPEIKLVKVDPDTEELVLDAKGFLVPCKMNEEGELLVMIDNTPKSLSRFSGYYGNKAATEKKLIQNAFRKGDMYFRSGDILRLTDDGFVYFVDRIGDTFRWKSENVATTEVSAVISVFPGVLEANVYGTLVPGHEGRASMAAISLVDEARFDFAGLAAYLKQKLPSYAVPLFLRVVRTMDVTGTFKQQKVKFRKQGIDVDLIPQDEPLYWLQGTTFVRFGRQELESIKRGESKL</sequence>
<dbReference type="GO" id="GO:0044539">
    <property type="term" value="P:long-chain fatty acid import into cell"/>
    <property type="evidence" value="ECO:0007669"/>
    <property type="project" value="TreeGrafter"/>
</dbReference>
<dbReference type="OrthoDB" id="288590at2759"/>
<name>A0A163K771_ABSGL</name>
<dbReference type="InParanoid" id="A0A163K771"/>
<dbReference type="SUPFAM" id="SSF56801">
    <property type="entry name" value="Acetyl-CoA synthetase-like"/>
    <property type="match status" value="1"/>
</dbReference>
<dbReference type="Gene3D" id="3.40.50.12780">
    <property type="entry name" value="N-terminal domain of ligase-like"/>
    <property type="match status" value="2"/>
</dbReference>
<gene>
    <name evidence="6" type="primary">ABSGL_14279.1 scaffold 14385</name>
</gene>
<evidence type="ECO:0000256" key="2">
    <source>
        <dbReference type="ARBA" id="ARBA00022598"/>
    </source>
</evidence>
<dbReference type="Pfam" id="PF00501">
    <property type="entry name" value="AMP-binding"/>
    <property type="match status" value="1"/>
</dbReference>
<dbReference type="GO" id="GO:0005524">
    <property type="term" value="F:ATP binding"/>
    <property type="evidence" value="ECO:0007669"/>
    <property type="project" value="UniProtKB-KW"/>
</dbReference>
<comment type="similarity">
    <text evidence="1">Belongs to the ATP-dependent AMP-binding enzyme family.</text>
</comment>
<dbReference type="GO" id="GO:0005777">
    <property type="term" value="C:peroxisome"/>
    <property type="evidence" value="ECO:0007669"/>
    <property type="project" value="TreeGrafter"/>
</dbReference>
<dbReference type="Proteomes" id="UP000078561">
    <property type="component" value="Unassembled WGS sequence"/>
</dbReference>
<dbReference type="Gene3D" id="3.30.300.30">
    <property type="match status" value="1"/>
</dbReference>
<proteinExistence type="inferred from homology"/>
<evidence type="ECO:0000259" key="5">
    <source>
        <dbReference type="Pfam" id="PF00501"/>
    </source>
</evidence>
<keyword evidence="4" id="KW-0067">ATP-binding</keyword>
<evidence type="ECO:0000313" key="6">
    <source>
        <dbReference type="EMBL" id="SAM08616.1"/>
    </source>
</evidence>
<keyword evidence="2" id="KW-0436">Ligase</keyword>
<keyword evidence="7" id="KW-1185">Reference proteome</keyword>
<evidence type="ECO:0000256" key="4">
    <source>
        <dbReference type="ARBA" id="ARBA00022840"/>
    </source>
</evidence>
<evidence type="ECO:0000313" key="7">
    <source>
        <dbReference type="Proteomes" id="UP000078561"/>
    </source>
</evidence>
<dbReference type="InterPro" id="IPR042099">
    <property type="entry name" value="ANL_N_sf"/>
</dbReference>
<dbReference type="AlphaFoldDB" id="A0A163K771"/>
<evidence type="ECO:0000256" key="3">
    <source>
        <dbReference type="ARBA" id="ARBA00022741"/>
    </source>
</evidence>
<dbReference type="InterPro" id="IPR000873">
    <property type="entry name" value="AMP-dep_synth/lig_dom"/>
</dbReference>
<dbReference type="PANTHER" id="PTHR43107">
    <property type="entry name" value="LONG-CHAIN FATTY ACID TRANSPORT PROTEIN"/>
    <property type="match status" value="1"/>
</dbReference>
<dbReference type="GO" id="GO:0009898">
    <property type="term" value="C:cytoplasmic side of plasma membrane"/>
    <property type="evidence" value="ECO:0007669"/>
    <property type="project" value="TreeGrafter"/>
</dbReference>
<dbReference type="GO" id="GO:0004467">
    <property type="term" value="F:long-chain fatty acid-CoA ligase activity"/>
    <property type="evidence" value="ECO:0007669"/>
    <property type="project" value="TreeGrafter"/>
</dbReference>
<dbReference type="STRING" id="4829.A0A163K771"/>
<dbReference type="EMBL" id="LT554895">
    <property type="protein sequence ID" value="SAM08616.1"/>
    <property type="molecule type" value="Genomic_DNA"/>
</dbReference>
<dbReference type="GO" id="GO:0005324">
    <property type="term" value="F:long-chain fatty acid transmembrane transporter activity"/>
    <property type="evidence" value="ECO:0007669"/>
    <property type="project" value="TreeGrafter"/>
</dbReference>
<organism evidence="6">
    <name type="scientific">Absidia glauca</name>
    <name type="common">Pin mould</name>
    <dbReference type="NCBI Taxonomy" id="4829"/>
    <lineage>
        <taxon>Eukaryota</taxon>
        <taxon>Fungi</taxon>
        <taxon>Fungi incertae sedis</taxon>
        <taxon>Mucoromycota</taxon>
        <taxon>Mucoromycotina</taxon>
        <taxon>Mucoromycetes</taxon>
        <taxon>Mucorales</taxon>
        <taxon>Cunninghamellaceae</taxon>
        <taxon>Absidia</taxon>
    </lineage>
</organism>
<reference evidence="6" key="1">
    <citation type="submission" date="2016-04" db="EMBL/GenBank/DDBJ databases">
        <authorList>
            <person name="Evans L.H."/>
            <person name="Alamgir A."/>
            <person name="Owens N."/>
            <person name="Weber N.D."/>
            <person name="Virtaneva K."/>
            <person name="Barbian K."/>
            <person name="Babar A."/>
            <person name="Rosenke K."/>
        </authorList>
    </citation>
    <scope>NUCLEOTIDE SEQUENCE [LARGE SCALE GENOMIC DNA]</scope>
    <source>
        <strain evidence="6">CBS 101.48</strain>
    </source>
</reference>
<protein>
    <recommendedName>
        <fullName evidence="5">AMP-dependent synthetase/ligase domain-containing protein</fullName>
    </recommendedName>
</protein>
<dbReference type="GO" id="GO:0005811">
    <property type="term" value="C:lipid droplet"/>
    <property type="evidence" value="ECO:0007669"/>
    <property type="project" value="TreeGrafter"/>
</dbReference>
<dbReference type="PANTHER" id="PTHR43107:SF15">
    <property type="entry name" value="FATTY ACID TRANSPORT PROTEIN 3, ISOFORM A"/>
    <property type="match status" value="1"/>
</dbReference>
<keyword evidence="3" id="KW-0547">Nucleotide-binding</keyword>
<accession>A0A163K771</accession>